<sequence length="114" mass="13205">MSSNRFLRVQGSAAIEYEPDQKSCFRMRGEYLKFPILKSILRILSARVSSLGRLECFGLRVLSLSVLDQFVFPLHLTERVLFFKLNNRLDFGNLICNSKGRRILSRISGFPLYQ</sequence>
<organism evidence="1 2">
    <name type="scientific">Photinus pyralis</name>
    <name type="common">Common eastern firefly</name>
    <name type="synonym">Lampyris pyralis</name>
    <dbReference type="NCBI Taxonomy" id="7054"/>
    <lineage>
        <taxon>Eukaryota</taxon>
        <taxon>Metazoa</taxon>
        <taxon>Ecdysozoa</taxon>
        <taxon>Arthropoda</taxon>
        <taxon>Hexapoda</taxon>
        <taxon>Insecta</taxon>
        <taxon>Pterygota</taxon>
        <taxon>Neoptera</taxon>
        <taxon>Endopterygota</taxon>
        <taxon>Coleoptera</taxon>
        <taxon>Polyphaga</taxon>
        <taxon>Elateriformia</taxon>
        <taxon>Elateroidea</taxon>
        <taxon>Lampyridae</taxon>
        <taxon>Lampyrinae</taxon>
        <taxon>Photinus</taxon>
    </lineage>
</organism>
<dbReference type="AlphaFoldDB" id="A0A5N4B404"/>
<reference evidence="1 2" key="1">
    <citation type="journal article" date="2018" name="Elife">
        <title>Firefly genomes illuminate parallel origins of bioluminescence in beetles.</title>
        <authorList>
            <person name="Fallon T.R."/>
            <person name="Lower S.E."/>
            <person name="Chang C.H."/>
            <person name="Bessho-Uehara M."/>
            <person name="Martin G.J."/>
            <person name="Bewick A.J."/>
            <person name="Behringer M."/>
            <person name="Debat H.J."/>
            <person name="Wong I."/>
            <person name="Day J.C."/>
            <person name="Suvorov A."/>
            <person name="Silva C.J."/>
            <person name="Stanger-Hall K.F."/>
            <person name="Hall D.W."/>
            <person name="Schmitz R.J."/>
            <person name="Nelson D.R."/>
            <person name="Lewis S.M."/>
            <person name="Shigenobu S."/>
            <person name="Bybee S.M."/>
            <person name="Larracuente A.M."/>
            <person name="Oba Y."/>
            <person name="Weng J.K."/>
        </authorList>
    </citation>
    <scope>NUCLEOTIDE SEQUENCE [LARGE SCALE GENOMIC DNA]</scope>
    <source>
        <strain evidence="1">1611_PpyrPB1</strain>
        <tissue evidence="1">Whole body</tissue>
    </source>
</reference>
<dbReference type="InParanoid" id="A0A5N4B404"/>
<dbReference type="Proteomes" id="UP000327044">
    <property type="component" value="Unassembled WGS sequence"/>
</dbReference>
<name>A0A5N4B404_PHOPY</name>
<accession>A0A5N4B404</accession>
<gene>
    <name evidence="1" type="ORF">PPYR_01228</name>
</gene>
<comment type="caution">
    <text evidence="1">The sequence shown here is derived from an EMBL/GenBank/DDBJ whole genome shotgun (WGS) entry which is preliminary data.</text>
</comment>
<evidence type="ECO:0000313" key="1">
    <source>
        <dbReference type="EMBL" id="KAB0804258.1"/>
    </source>
</evidence>
<keyword evidence="2" id="KW-1185">Reference proteome</keyword>
<dbReference type="EMBL" id="VVIM01000001">
    <property type="protein sequence ID" value="KAB0804258.1"/>
    <property type="molecule type" value="Genomic_DNA"/>
</dbReference>
<proteinExistence type="predicted"/>
<evidence type="ECO:0000313" key="2">
    <source>
        <dbReference type="Proteomes" id="UP000327044"/>
    </source>
</evidence>
<protein>
    <submittedName>
        <fullName evidence="1">Uncharacterized protein</fullName>
    </submittedName>
</protein>